<dbReference type="Pfam" id="PF06912">
    <property type="entry name" value="DUF1275"/>
    <property type="match status" value="1"/>
</dbReference>
<dbReference type="EMBL" id="LS483487">
    <property type="protein sequence ID" value="SQJ02483.1"/>
    <property type="molecule type" value="Genomic_DNA"/>
</dbReference>
<protein>
    <submittedName>
        <fullName evidence="2">Predicted membrane protein</fullName>
    </submittedName>
</protein>
<sequence>MLCFLGGYINAICIVKYSYTVSHFTGNISKAAINISQGNFSEVFKVLTILIAFVIGTTISGSLVDGREFNLKRRYGYASIILGTGLLVLYSFLYDTLPFFYYLPFMVGVENGLFISYKGVVVRTSHITGSLTDMGVYIGHCIKGKTEDKWKVYFCLFTILAFMAGGFFGIEAFYIFKKEAFLIAAFLYIGVGLTYFTIRQRYQKVIGYPDLKLY</sequence>
<name>A0AAX2JD19_9FUSO</name>
<feature type="transmembrane region" description="Helical" evidence="1">
    <location>
        <begin position="152"/>
        <end position="174"/>
    </location>
</feature>
<evidence type="ECO:0000313" key="2">
    <source>
        <dbReference type="EMBL" id="SQJ02483.1"/>
    </source>
</evidence>
<proteinExistence type="predicted"/>
<dbReference type="Proteomes" id="UP000249008">
    <property type="component" value="Chromosome 1"/>
</dbReference>
<dbReference type="InterPro" id="IPR010699">
    <property type="entry name" value="DUF1275"/>
</dbReference>
<feature type="transmembrane region" description="Helical" evidence="1">
    <location>
        <begin position="75"/>
        <end position="93"/>
    </location>
</feature>
<feature type="transmembrane region" description="Helical" evidence="1">
    <location>
        <begin position="99"/>
        <end position="117"/>
    </location>
</feature>
<dbReference type="KEGG" id="ful:C4N20_14195"/>
<feature type="transmembrane region" description="Helical" evidence="1">
    <location>
        <begin position="43"/>
        <end position="63"/>
    </location>
</feature>
<keyword evidence="1" id="KW-0472">Membrane</keyword>
<reference evidence="2 3" key="1">
    <citation type="submission" date="2018-06" db="EMBL/GenBank/DDBJ databases">
        <authorList>
            <consortium name="Pathogen Informatics"/>
            <person name="Doyle S."/>
        </authorList>
    </citation>
    <scope>NUCLEOTIDE SEQUENCE [LARGE SCALE GENOMIC DNA]</scope>
    <source>
        <strain evidence="2 3">NCTC12112</strain>
    </source>
</reference>
<accession>A0AAX2JD19</accession>
<evidence type="ECO:0000256" key="1">
    <source>
        <dbReference type="SAM" id="Phobius"/>
    </source>
</evidence>
<dbReference type="PANTHER" id="PTHR37314:SF4">
    <property type="entry name" value="UPF0700 TRANSMEMBRANE PROTEIN YOAK"/>
    <property type="match status" value="1"/>
</dbReference>
<keyword evidence="1" id="KW-1133">Transmembrane helix</keyword>
<dbReference type="AlphaFoldDB" id="A0AAX2JD19"/>
<evidence type="ECO:0000313" key="3">
    <source>
        <dbReference type="Proteomes" id="UP000249008"/>
    </source>
</evidence>
<keyword evidence="1" id="KW-0812">Transmembrane</keyword>
<dbReference type="PANTHER" id="PTHR37314">
    <property type="entry name" value="SLR0142 PROTEIN"/>
    <property type="match status" value="1"/>
</dbReference>
<organism evidence="2 3">
    <name type="scientific">Fusobacterium ulcerans</name>
    <dbReference type="NCBI Taxonomy" id="861"/>
    <lineage>
        <taxon>Bacteria</taxon>
        <taxon>Fusobacteriati</taxon>
        <taxon>Fusobacteriota</taxon>
        <taxon>Fusobacteriia</taxon>
        <taxon>Fusobacteriales</taxon>
        <taxon>Fusobacteriaceae</taxon>
        <taxon>Fusobacterium</taxon>
    </lineage>
</organism>
<feature type="transmembrane region" description="Helical" evidence="1">
    <location>
        <begin position="180"/>
        <end position="198"/>
    </location>
</feature>
<gene>
    <name evidence="2" type="ORF">NCTC12112_01410</name>
</gene>